<reference evidence="1 2" key="1">
    <citation type="submission" date="2016-02" db="EMBL/GenBank/DDBJ databases">
        <title>Genome sequence of Halalkalicoccus paucihalophilus DSM 24557.</title>
        <authorList>
            <person name="Poehlein A."/>
            <person name="Daniel R."/>
        </authorList>
    </citation>
    <scope>NUCLEOTIDE SEQUENCE [LARGE SCALE GENOMIC DNA]</scope>
    <source>
        <strain evidence="1 2">DSM 24557</strain>
    </source>
</reference>
<evidence type="ECO:0000313" key="1">
    <source>
        <dbReference type="EMBL" id="KYH24537.1"/>
    </source>
</evidence>
<evidence type="ECO:0000313" key="2">
    <source>
        <dbReference type="Proteomes" id="UP000075321"/>
    </source>
</evidence>
<proteinExistence type="predicted"/>
<dbReference type="RefSeq" id="WP_157078524.1">
    <property type="nucleotide sequence ID" value="NZ_LTAZ01000013.1"/>
</dbReference>
<comment type="caution">
    <text evidence="1">The sequence shown here is derived from an EMBL/GenBank/DDBJ whole genome shotgun (WGS) entry which is preliminary data.</text>
</comment>
<dbReference type="EMBL" id="LTAZ01000013">
    <property type="protein sequence ID" value="KYH24537.1"/>
    <property type="molecule type" value="Genomic_DNA"/>
</dbReference>
<dbReference type="PATRIC" id="fig|1008153.3.peg.3711"/>
<gene>
    <name evidence="1" type="ORF">HAPAU_35200</name>
</gene>
<dbReference type="Proteomes" id="UP000075321">
    <property type="component" value="Unassembled WGS sequence"/>
</dbReference>
<dbReference type="AlphaFoldDB" id="A0A151AAZ5"/>
<accession>A0A151AAZ5</accession>
<protein>
    <submittedName>
        <fullName evidence="1">Uncharacterized protein</fullName>
    </submittedName>
</protein>
<name>A0A151AAZ5_9EURY</name>
<keyword evidence="2" id="KW-1185">Reference proteome</keyword>
<dbReference type="OrthoDB" id="202016at2157"/>
<organism evidence="1 2">
    <name type="scientific">Halalkalicoccus paucihalophilus</name>
    <dbReference type="NCBI Taxonomy" id="1008153"/>
    <lineage>
        <taxon>Archaea</taxon>
        <taxon>Methanobacteriati</taxon>
        <taxon>Methanobacteriota</taxon>
        <taxon>Stenosarchaea group</taxon>
        <taxon>Halobacteria</taxon>
        <taxon>Halobacteriales</taxon>
        <taxon>Halococcaceae</taxon>
        <taxon>Halalkalicoccus</taxon>
    </lineage>
</organism>
<sequence>MTELTSPGSDDSVRERTETAELTVFPTQIRREEAESLLAATDDDLVQTTVIETLYYPYQIFHFRVQAEALFNSLDQELVCGVDLCRKKALLIDDKPELTVKSVPTDQILPIKHDDVLETARSYLTTIIHRRLTISRSITLTQQNSYRRYRPFYHTECQTNDGNCLRYIVDGVTGAFHRIHGVTE</sequence>